<dbReference type="SUPFAM" id="SSF47413">
    <property type="entry name" value="lambda repressor-like DNA-binding domains"/>
    <property type="match status" value="1"/>
</dbReference>
<dbReference type="Pfam" id="PF02086">
    <property type="entry name" value="MethyltransfD12"/>
    <property type="match status" value="1"/>
</dbReference>
<dbReference type="REBASE" id="298109">
    <property type="entry name" value="M.Mcl10199AII"/>
</dbReference>
<dbReference type="RefSeq" id="WP_029330746.1">
    <property type="nucleotide sequence ID" value="NZ_CP030103.1"/>
</dbReference>
<evidence type="ECO:0000256" key="6">
    <source>
        <dbReference type="ARBA" id="ARBA00047942"/>
    </source>
</evidence>
<keyword evidence="9" id="KW-1185">Reference proteome</keyword>
<keyword evidence="3 7" id="KW-0489">Methyltransferase</keyword>
<name>A0A2Z4LM57_9BACT</name>
<dbReference type="InterPro" id="IPR012327">
    <property type="entry name" value="MeTrfase_D12"/>
</dbReference>
<evidence type="ECO:0000313" key="8">
    <source>
        <dbReference type="EMBL" id="AWX42881.1"/>
    </source>
</evidence>
<dbReference type="Gene3D" id="3.40.50.150">
    <property type="entry name" value="Vaccinia Virus protein VP39"/>
    <property type="match status" value="1"/>
</dbReference>
<dbReference type="InterPro" id="IPR001387">
    <property type="entry name" value="Cro/C1-type_HTH"/>
</dbReference>
<dbReference type="NCBIfam" id="TIGR00571">
    <property type="entry name" value="dam"/>
    <property type="match status" value="1"/>
</dbReference>
<sequence length="349" mass="40695">MSINLQNLVGNKIKEIRKQNKISQTELSQLTKIERSTISKIENGSINITLDTLEKIINGLNISIQDLFNNEINFNIKPLVKWAGGKTQILDEIKRLMPKKFKNYYEPFLGGGALFFSLAPKNAFINEINEELYCLYKCFENEKDINLLISELNTHTKLHSEEYYYKLRDLDKDLSFKELPIYIKAARLVYLNKSCFNGLYRVNSKGYFNVPFGKKQEVNLYNVDNINSIKEYFENSNIEITNLDFQEAVLKAKKGDFVYLDPPYDTLPDKNGFVNYDKNGFNKDDQKRLSEVFKELNQRGVYVMLSNHNTDFINDLYKDYNIHIIKAKRIINSNSLGRGEIEEVIITNY</sequence>
<dbReference type="InterPro" id="IPR023095">
    <property type="entry name" value="Ade_MeTrfase_dom_2"/>
</dbReference>
<comment type="similarity">
    <text evidence="1 7">Belongs to the N(4)/N(6)-methyltransferase family.</text>
</comment>
<keyword evidence="5 7" id="KW-0949">S-adenosyl-L-methionine</keyword>
<comment type="catalytic activity">
    <reaction evidence="6 7">
        <text>a 2'-deoxyadenosine in DNA + S-adenosyl-L-methionine = an N(6)-methyl-2'-deoxyadenosine in DNA + S-adenosyl-L-homocysteine + H(+)</text>
        <dbReference type="Rhea" id="RHEA:15197"/>
        <dbReference type="Rhea" id="RHEA-COMP:12418"/>
        <dbReference type="Rhea" id="RHEA-COMP:12419"/>
        <dbReference type="ChEBI" id="CHEBI:15378"/>
        <dbReference type="ChEBI" id="CHEBI:57856"/>
        <dbReference type="ChEBI" id="CHEBI:59789"/>
        <dbReference type="ChEBI" id="CHEBI:90615"/>
        <dbReference type="ChEBI" id="CHEBI:90616"/>
        <dbReference type="EC" id="2.1.1.72"/>
    </reaction>
</comment>
<dbReference type="REBASE" id="256749">
    <property type="entry name" value="M.Mcl10199ORF2320P"/>
</dbReference>
<evidence type="ECO:0000256" key="1">
    <source>
        <dbReference type="ARBA" id="ARBA00006594"/>
    </source>
</evidence>
<gene>
    <name evidence="8" type="ORF">DK849_02320</name>
</gene>
<dbReference type="GO" id="GO:0009307">
    <property type="term" value="P:DNA restriction-modification system"/>
    <property type="evidence" value="ECO:0007669"/>
    <property type="project" value="InterPro"/>
</dbReference>
<dbReference type="KEGG" id="mclo:DK849_02320"/>
<dbReference type="InterPro" id="IPR002052">
    <property type="entry name" value="DNA_methylase_N6_adenine_CS"/>
</dbReference>
<evidence type="ECO:0000256" key="3">
    <source>
        <dbReference type="ARBA" id="ARBA00022603"/>
    </source>
</evidence>
<dbReference type="Gene3D" id="1.10.1020.10">
    <property type="entry name" value="Adenine-specific Methyltransferase, Domain 2"/>
    <property type="match status" value="1"/>
</dbReference>
<dbReference type="SUPFAM" id="SSF53335">
    <property type="entry name" value="S-adenosyl-L-methionine-dependent methyltransferases"/>
    <property type="match status" value="1"/>
</dbReference>
<dbReference type="PRINTS" id="PR00505">
    <property type="entry name" value="D12N6MTFRASE"/>
</dbReference>
<dbReference type="AlphaFoldDB" id="A0A2Z4LM57"/>
<evidence type="ECO:0000256" key="2">
    <source>
        <dbReference type="ARBA" id="ARBA00011900"/>
    </source>
</evidence>
<dbReference type="PROSITE" id="PS00092">
    <property type="entry name" value="N6_MTASE"/>
    <property type="match status" value="1"/>
</dbReference>
<evidence type="ECO:0000256" key="7">
    <source>
        <dbReference type="RuleBase" id="RU361257"/>
    </source>
</evidence>
<dbReference type="PANTHER" id="PTHR30481:SF3">
    <property type="entry name" value="DNA ADENINE METHYLASE"/>
    <property type="match status" value="1"/>
</dbReference>
<organism evidence="8 9">
    <name type="scientific">Metamycoplasma cloacale</name>
    <dbReference type="NCBI Taxonomy" id="92401"/>
    <lineage>
        <taxon>Bacteria</taxon>
        <taxon>Bacillati</taxon>
        <taxon>Mycoplasmatota</taxon>
        <taxon>Mycoplasmoidales</taxon>
        <taxon>Metamycoplasmataceae</taxon>
        <taxon>Metamycoplasma</taxon>
    </lineage>
</organism>
<evidence type="ECO:0000256" key="5">
    <source>
        <dbReference type="ARBA" id="ARBA00022691"/>
    </source>
</evidence>
<dbReference type="GO" id="GO:0006298">
    <property type="term" value="P:mismatch repair"/>
    <property type="evidence" value="ECO:0007669"/>
    <property type="project" value="TreeGrafter"/>
</dbReference>
<dbReference type="GO" id="GO:1904047">
    <property type="term" value="F:S-adenosyl-L-methionine binding"/>
    <property type="evidence" value="ECO:0007669"/>
    <property type="project" value="TreeGrafter"/>
</dbReference>
<dbReference type="PANTHER" id="PTHR30481">
    <property type="entry name" value="DNA ADENINE METHYLASE"/>
    <property type="match status" value="1"/>
</dbReference>
<dbReference type="GO" id="GO:0032259">
    <property type="term" value="P:methylation"/>
    <property type="evidence" value="ECO:0007669"/>
    <property type="project" value="UniProtKB-KW"/>
</dbReference>
<dbReference type="SMART" id="SM00530">
    <property type="entry name" value="HTH_XRE"/>
    <property type="match status" value="1"/>
</dbReference>
<proteinExistence type="inferred from homology"/>
<dbReference type="Proteomes" id="UP000249865">
    <property type="component" value="Chromosome"/>
</dbReference>
<dbReference type="EC" id="2.1.1.72" evidence="2 7"/>
<accession>A0A2Z4LM57</accession>
<reference evidence="9" key="1">
    <citation type="submission" date="2018-06" db="EMBL/GenBank/DDBJ databases">
        <title>Complete genome sequences of Mycoplasma anatis, M. anseris and M. cloacale type strains.</title>
        <authorList>
            <person name="Grozner D."/>
            <person name="Forro B."/>
            <person name="Sulyok K.M."/>
            <person name="Marton S."/>
            <person name="Kreizinger Z."/>
            <person name="Banyai K."/>
            <person name="Gyuranecz M."/>
        </authorList>
    </citation>
    <scope>NUCLEOTIDE SEQUENCE [LARGE SCALE GENOMIC DNA]</scope>
    <source>
        <strain evidence="9">NCTC 10199</strain>
    </source>
</reference>
<keyword evidence="4 7" id="KW-0808">Transferase</keyword>
<dbReference type="OrthoDB" id="9805629at2"/>
<evidence type="ECO:0000313" key="9">
    <source>
        <dbReference type="Proteomes" id="UP000249865"/>
    </source>
</evidence>
<dbReference type="InterPro" id="IPR010982">
    <property type="entry name" value="Lambda_DNA-bd_dom_sf"/>
</dbReference>
<dbReference type="GO" id="GO:0009007">
    <property type="term" value="F:site-specific DNA-methyltransferase (adenine-specific) activity"/>
    <property type="evidence" value="ECO:0007669"/>
    <property type="project" value="UniProtKB-UniRule"/>
</dbReference>
<dbReference type="PROSITE" id="PS50943">
    <property type="entry name" value="HTH_CROC1"/>
    <property type="match status" value="1"/>
</dbReference>
<dbReference type="InterPro" id="IPR029063">
    <property type="entry name" value="SAM-dependent_MTases_sf"/>
</dbReference>
<protein>
    <recommendedName>
        <fullName evidence="2 7">Site-specific DNA-methyltransferase (adenine-specific)</fullName>
        <ecNumber evidence="2 7">2.1.1.72</ecNumber>
    </recommendedName>
</protein>
<dbReference type="GO" id="GO:0043565">
    <property type="term" value="F:sequence-specific DNA binding"/>
    <property type="evidence" value="ECO:0007669"/>
    <property type="project" value="TreeGrafter"/>
</dbReference>
<dbReference type="CDD" id="cd00093">
    <property type="entry name" value="HTH_XRE"/>
    <property type="match status" value="1"/>
</dbReference>
<dbReference type="Pfam" id="PF01381">
    <property type="entry name" value="HTH_3"/>
    <property type="match status" value="1"/>
</dbReference>
<dbReference type="Gene3D" id="1.10.260.40">
    <property type="entry name" value="lambda repressor-like DNA-binding domains"/>
    <property type="match status" value="1"/>
</dbReference>
<evidence type="ECO:0000256" key="4">
    <source>
        <dbReference type="ARBA" id="ARBA00022679"/>
    </source>
</evidence>
<dbReference type="EMBL" id="CP030103">
    <property type="protein sequence ID" value="AWX42881.1"/>
    <property type="molecule type" value="Genomic_DNA"/>
</dbReference>